<dbReference type="PANTHER" id="PTHR43540">
    <property type="entry name" value="PEROXYUREIDOACRYLATE/UREIDOACRYLATE AMIDOHYDROLASE-RELATED"/>
    <property type="match status" value="1"/>
</dbReference>
<dbReference type="CDD" id="cd00431">
    <property type="entry name" value="cysteine_hydrolases"/>
    <property type="match status" value="1"/>
</dbReference>
<dbReference type="Gene3D" id="3.40.50.850">
    <property type="entry name" value="Isochorismatase-like"/>
    <property type="match status" value="1"/>
</dbReference>
<dbReference type="OrthoDB" id="9791276at2"/>
<evidence type="ECO:0000313" key="4">
    <source>
        <dbReference type="Proteomes" id="UP000250299"/>
    </source>
</evidence>
<dbReference type="InterPro" id="IPR050272">
    <property type="entry name" value="Isochorismatase-like_hydrls"/>
</dbReference>
<feature type="domain" description="Isochorismatase-like" evidence="2">
    <location>
        <begin position="12"/>
        <end position="196"/>
    </location>
</feature>
<sequence length="212" mass="22614">MPRGFEAGKRPALLISECQRGVVDPELSDFPGLAEQVQQRGVLPRIARLAEAFRAAGLPVLHLHVAHRPGYIDLPRTSVIIARSTKQNRMIVGSEDVKSVPEVAPHDTDIVHARSFSLVGFHGTDLDSILRNMGVTTIVPVGVSTNVAISGLSLCGSDLGYQVVVPEDCIAGATPQSHDFIVNNLLPLYSTLSDSESVIAALSERIAHAGRA</sequence>
<dbReference type="InterPro" id="IPR036380">
    <property type="entry name" value="Isochorismatase-like_sf"/>
</dbReference>
<dbReference type="AlphaFoldDB" id="A0A2Z4RFX4"/>
<protein>
    <submittedName>
        <fullName evidence="3">Isochorismatase family protein</fullName>
    </submittedName>
</protein>
<dbReference type="RefSeq" id="WP_110963823.1">
    <property type="nucleotide sequence ID" value="NZ_CP029693.1"/>
</dbReference>
<evidence type="ECO:0000256" key="1">
    <source>
        <dbReference type="ARBA" id="ARBA00022801"/>
    </source>
</evidence>
<proteinExistence type="predicted"/>
<name>A0A2Z4RFX4_PSEPU</name>
<keyword evidence="1" id="KW-0378">Hydrolase</keyword>
<dbReference type="Pfam" id="PF00857">
    <property type="entry name" value="Isochorismatase"/>
    <property type="match status" value="1"/>
</dbReference>
<accession>A0A2Z4RFX4</accession>
<dbReference type="EMBL" id="CP029693">
    <property type="protein sequence ID" value="AWY40061.1"/>
    <property type="molecule type" value="Genomic_DNA"/>
</dbReference>
<dbReference type="GO" id="GO:0016787">
    <property type="term" value="F:hydrolase activity"/>
    <property type="evidence" value="ECO:0007669"/>
    <property type="project" value="UniProtKB-KW"/>
</dbReference>
<organism evidence="3 4">
    <name type="scientific">Pseudomonas putida</name>
    <name type="common">Arthrobacter siderocapsulatus</name>
    <dbReference type="NCBI Taxonomy" id="303"/>
    <lineage>
        <taxon>Bacteria</taxon>
        <taxon>Pseudomonadati</taxon>
        <taxon>Pseudomonadota</taxon>
        <taxon>Gammaproteobacteria</taxon>
        <taxon>Pseudomonadales</taxon>
        <taxon>Pseudomonadaceae</taxon>
        <taxon>Pseudomonas</taxon>
    </lineage>
</organism>
<evidence type="ECO:0000313" key="3">
    <source>
        <dbReference type="EMBL" id="AWY40061.1"/>
    </source>
</evidence>
<dbReference type="Proteomes" id="UP000250299">
    <property type="component" value="Chromosome"/>
</dbReference>
<evidence type="ECO:0000259" key="2">
    <source>
        <dbReference type="Pfam" id="PF00857"/>
    </source>
</evidence>
<gene>
    <name evidence="3" type="ORF">DKY63_09170</name>
</gene>
<dbReference type="SUPFAM" id="SSF52499">
    <property type="entry name" value="Isochorismatase-like hydrolases"/>
    <property type="match status" value="1"/>
</dbReference>
<reference evidence="3 4" key="1">
    <citation type="submission" date="2018-05" db="EMBL/GenBank/DDBJ databases">
        <title>Whole genome sequence of Pseudomonas putida JBC17.</title>
        <authorList>
            <person name="Lee Y.H."/>
            <person name="David K."/>
        </authorList>
    </citation>
    <scope>NUCLEOTIDE SEQUENCE [LARGE SCALE GENOMIC DNA]</scope>
    <source>
        <strain evidence="3 4">JBC17</strain>
    </source>
</reference>
<dbReference type="InterPro" id="IPR000868">
    <property type="entry name" value="Isochorismatase-like_dom"/>
</dbReference>